<evidence type="ECO:0000256" key="1">
    <source>
        <dbReference type="ARBA" id="ARBA00009766"/>
    </source>
</evidence>
<name>A0A831LIP1_9BACT</name>
<reference evidence="4" key="1">
    <citation type="journal article" date="2020" name="mSystems">
        <title>Genome- and Community-Level Interaction Insights into Carbon Utilization and Element Cycling Functions of Hydrothermarchaeota in Hydrothermal Sediment.</title>
        <authorList>
            <person name="Zhou Z."/>
            <person name="Liu Y."/>
            <person name="Xu W."/>
            <person name="Pan J."/>
            <person name="Luo Z.H."/>
            <person name="Li M."/>
        </authorList>
    </citation>
    <scope>NUCLEOTIDE SEQUENCE [LARGE SCALE GENOMIC DNA]</scope>
    <source>
        <strain evidence="4">SpSt-1217</strain>
    </source>
</reference>
<comment type="similarity">
    <text evidence="1">Belongs to the CsgA/CsgB family.</text>
</comment>
<dbReference type="EMBL" id="DSDK01000107">
    <property type="protein sequence ID" value="HDR50353.1"/>
    <property type="molecule type" value="Genomic_DNA"/>
</dbReference>
<dbReference type="AlphaFoldDB" id="A0A831LIP1"/>
<dbReference type="GO" id="GO:0007155">
    <property type="term" value="P:cell adhesion"/>
    <property type="evidence" value="ECO:0007669"/>
    <property type="project" value="InterPro"/>
</dbReference>
<dbReference type="GO" id="GO:0009289">
    <property type="term" value="C:pilus"/>
    <property type="evidence" value="ECO:0007669"/>
    <property type="project" value="InterPro"/>
</dbReference>
<evidence type="ECO:0000256" key="2">
    <source>
        <dbReference type="ARBA" id="ARBA00022729"/>
    </source>
</evidence>
<dbReference type="InterPro" id="IPR009742">
    <property type="entry name" value="Curlin_rpt"/>
</dbReference>
<evidence type="ECO:0000256" key="3">
    <source>
        <dbReference type="SAM" id="SignalP"/>
    </source>
</evidence>
<feature type="signal peptide" evidence="3">
    <location>
        <begin position="1"/>
        <end position="19"/>
    </location>
</feature>
<dbReference type="Pfam" id="PF07012">
    <property type="entry name" value="Curlin_rpt"/>
    <property type="match status" value="1"/>
</dbReference>
<protein>
    <recommendedName>
        <fullName evidence="5">Curlin associated repeat-containing protein</fullName>
    </recommendedName>
</protein>
<evidence type="ECO:0000313" key="4">
    <source>
        <dbReference type="EMBL" id="HDR50353.1"/>
    </source>
</evidence>
<proteinExistence type="inferred from homology"/>
<keyword evidence="2 3" id="KW-0732">Signal</keyword>
<organism evidence="4">
    <name type="scientific">Mariniphaga anaerophila</name>
    <dbReference type="NCBI Taxonomy" id="1484053"/>
    <lineage>
        <taxon>Bacteria</taxon>
        <taxon>Pseudomonadati</taxon>
        <taxon>Bacteroidota</taxon>
        <taxon>Bacteroidia</taxon>
        <taxon>Marinilabiliales</taxon>
        <taxon>Prolixibacteraceae</taxon>
        <taxon>Mariniphaga</taxon>
    </lineage>
</organism>
<gene>
    <name evidence="4" type="ORF">ENN90_01860</name>
</gene>
<comment type="caution">
    <text evidence="4">The sequence shown here is derived from an EMBL/GenBank/DDBJ whole genome shotgun (WGS) entry which is preliminary data.</text>
</comment>
<accession>A0A831LIP1</accession>
<sequence>MKKLVFFFAMVFAASMVMGQNTVDLTQTGANQESTVDQAGINDAKVTQFTDNDGVQKSTIKQNGLRNDVIVEQNQTGGGGNQQNTAFIQQIGNDNFGKQYENAPGYNGGQHATAYQTGNLNDVRQSIFSGYTEALYTWQEGNENDAIQEATGGGHNYGNIYQWGNENWAKQEIFGTNQGSGAADILIEQDGSLNKARQLFTQGGFSQRNNGEIYQNGWRNDAFQEGAGTWLDLQLWQNGHDNKSTQKSWGNDNTSWLVQSGDDHVGTIIQDGDNNSTKLNQSGSGKVNVLQEGNSNNIAGIDAACEIMEWGYVYNLVAKQYGELNKLYINSNGTVNVMQDNTAAATMNGNMIKYYQSGTGITKLSQVGDENVVGLLHGGNGNVDIKQAGDGNAVASFVDVFASDPVMSTPCCGTFNGVKLDVDQLGEGNLLHLASTGGLDVIDVLQSGNNNAASVTQSATVIQ</sequence>
<evidence type="ECO:0008006" key="5">
    <source>
        <dbReference type="Google" id="ProtNLM"/>
    </source>
</evidence>
<dbReference type="Proteomes" id="UP000886047">
    <property type="component" value="Unassembled WGS sequence"/>
</dbReference>
<feature type="chain" id="PRO_5032916324" description="Curlin associated repeat-containing protein" evidence="3">
    <location>
        <begin position="20"/>
        <end position="463"/>
    </location>
</feature>